<accession>A0AA89BIF3</accession>
<sequence>MAAFNLRFRIRHKFVASPNSQQRPDSGLGLMGQLHDRIDTANELTSLASKNDRNKKIIMDEGGIGPLLRFLKEGASPEAQLVAATALHNIGTDQESVRIIASKLSIPIVLQVLGDWPMRVQ</sequence>
<protein>
    <submittedName>
        <fullName evidence="2">Uncharacterized protein</fullName>
    </submittedName>
</protein>
<proteinExistence type="predicted"/>
<keyword evidence="1" id="KW-0677">Repeat</keyword>
<comment type="caution">
    <text evidence="2">The sequence shown here is derived from an EMBL/GenBank/DDBJ whole genome shotgun (WGS) entry which is preliminary data.</text>
</comment>
<dbReference type="Gene3D" id="1.25.10.10">
    <property type="entry name" value="Leucine-rich Repeat Variant"/>
    <property type="match status" value="1"/>
</dbReference>
<dbReference type="EMBL" id="JAVXUP010000005">
    <property type="protein sequence ID" value="KAK3043545.1"/>
    <property type="molecule type" value="Genomic_DNA"/>
</dbReference>
<dbReference type="InterPro" id="IPR011989">
    <property type="entry name" value="ARM-like"/>
</dbReference>
<keyword evidence="3" id="KW-1185">Reference proteome</keyword>
<evidence type="ECO:0000313" key="3">
    <source>
        <dbReference type="Proteomes" id="UP001188597"/>
    </source>
</evidence>
<reference evidence="2" key="1">
    <citation type="submission" date="2022-12" db="EMBL/GenBank/DDBJ databases">
        <title>Draft genome assemblies for two species of Escallonia (Escalloniales).</title>
        <authorList>
            <person name="Chanderbali A."/>
            <person name="Dervinis C."/>
            <person name="Anghel I."/>
            <person name="Soltis D."/>
            <person name="Soltis P."/>
            <person name="Zapata F."/>
        </authorList>
    </citation>
    <scope>NUCLEOTIDE SEQUENCE</scope>
    <source>
        <strain evidence="2">UCBG64.0493</strain>
        <tissue evidence="2">Leaf</tissue>
    </source>
</reference>
<dbReference type="SMART" id="SM00185">
    <property type="entry name" value="ARM"/>
    <property type="match status" value="1"/>
</dbReference>
<dbReference type="InterPro" id="IPR016024">
    <property type="entry name" value="ARM-type_fold"/>
</dbReference>
<name>A0AA89BIF3_9ASTE</name>
<dbReference type="Pfam" id="PF00514">
    <property type="entry name" value="Arm"/>
    <property type="match status" value="1"/>
</dbReference>
<gene>
    <name evidence="2" type="ORF">RJ639_002124</name>
</gene>
<organism evidence="2 3">
    <name type="scientific">Escallonia herrerae</name>
    <dbReference type="NCBI Taxonomy" id="1293975"/>
    <lineage>
        <taxon>Eukaryota</taxon>
        <taxon>Viridiplantae</taxon>
        <taxon>Streptophyta</taxon>
        <taxon>Embryophyta</taxon>
        <taxon>Tracheophyta</taxon>
        <taxon>Spermatophyta</taxon>
        <taxon>Magnoliopsida</taxon>
        <taxon>eudicotyledons</taxon>
        <taxon>Gunneridae</taxon>
        <taxon>Pentapetalae</taxon>
        <taxon>asterids</taxon>
        <taxon>campanulids</taxon>
        <taxon>Escalloniales</taxon>
        <taxon>Escalloniaceae</taxon>
        <taxon>Escallonia</taxon>
    </lineage>
</organism>
<dbReference type="SUPFAM" id="SSF48371">
    <property type="entry name" value="ARM repeat"/>
    <property type="match status" value="1"/>
</dbReference>
<dbReference type="InterPro" id="IPR000225">
    <property type="entry name" value="Armadillo"/>
</dbReference>
<dbReference type="Proteomes" id="UP001188597">
    <property type="component" value="Unassembled WGS sequence"/>
</dbReference>
<evidence type="ECO:0000256" key="1">
    <source>
        <dbReference type="ARBA" id="ARBA00022737"/>
    </source>
</evidence>
<dbReference type="PANTHER" id="PTHR46168:SF15">
    <property type="entry name" value="ARMADILLO REPEAT-CONTAINING DOMAIN-CONTAINING PROTEIN"/>
    <property type="match status" value="1"/>
</dbReference>
<dbReference type="PANTHER" id="PTHR46168">
    <property type="entry name" value="ARMADILLO REPEAT ONLY 4"/>
    <property type="match status" value="1"/>
</dbReference>
<evidence type="ECO:0000313" key="2">
    <source>
        <dbReference type="EMBL" id="KAK3043545.1"/>
    </source>
</evidence>
<dbReference type="AlphaFoldDB" id="A0AA89BIF3"/>